<reference evidence="2" key="2">
    <citation type="submission" date="2021-09" db="EMBL/GenBank/DDBJ databases">
        <authorList>
            <person name="Gilroy R."/>
        </authorList>
    </citation>
    <scope>NUCLEOTIDE SEQUENCE</scope>
    <source>
        <strain evidence="2">CHK179-5677</strain>
    </source>
</reference>
<dbReference type="Proteomes" id="UP000760668">
    <property type="component" value="Unassembled WGS sequence"/>
</dbReference>
<keyword evidence="1" id="KW-0812">Transmembrane</keyword>
<organism evidence="2 3">
    <name type="scientific">Pseudoflavonifractor capillosus</name>
    <dbReference type="NCBI Taxonomy" id="106588"/>
    <lineage>
        <taxon>Bacteria</taxon>
        <taxon>Bacillati</taxon>
        <taxon>Bacillota</taxon>
        <taxon>Clostridia</taxon>
        <taxon>Eubacteriales</taxon>
        <taxon>Oscillospiraceae</taxon>
        <taxon>Pseudoflavonifractor</taxon>
    </lineage>
</organism>
<sequence>MLQSILENIAVTIIVTALSALAKRIFKLLTAPHNTVVHTPKAQQPHRVLKKQFYASLFTFAGCLIVGLSIQATRPFSLEGGIKVFALLIAGFSFLFVMGAFDTAMAFYPCDDMRDNSPSEKDADSSRK</sequence>
<feature type="transmembrane region" description="Helical" evidence="1">
    <location>
        <begin position="6"/>
        <end position="22"/>
    </location>
</feature>
<evidence type="ECO:0000256" key="1">
    <source>
        <dbReference type="SAM" id="Phobius"/>
    </source>
</evidence>
<comment type="caution">
    <text evidence="2">The sequence shown here is derived from an EMBL/GenBank/DDBJ whole genome shotgun (WGS) entry which is preliminary data.</text>
</comment>
<dbReference type="RefSeq" id="WP_295368613.1">
    <property type="nucleotide sequence ID" value="NZ_DYUC01000016.1"/>
</dbReference>
<accession>A0A921SS26</accession>
<protein>
    <submittedName>
        <fullName evidence="2">Uncharacterized protein</fullName>
    </submittedName>
</protein>
<dbReference type="AlphaFoldDB" id="A0A921SS26"/>
<evidence type="ECO:0000313" key="2">
    <source>
        <dbReference type="EMBL" id="HJG85749.1"/>
    </source>
</evidence>
<gene>
    <name evidence="2" type="ORF">K8V01_01770</name>
</gene>
<reference evidence="2" key="1">
    <citation type="journal article" date="2021" name="PeerJ">
        <title>Extensive microbial diversity within the chicken gut microbiome revealed by metagenomics and culture.</title>
        <authorList>
            <person name="Gilroy R."/>
            <person name="Ravi A."/>
            <person name="Getino M."/>
            <person name="Pursley I."/>
            <person name="Horton D.L."/>
            <person name="Alikhan N.F."/>
            <person name="Baker D."/>
            <person name="Gharbi K."/>
            <person name="Hall N."/>
            <person name="Watson M."/>
            <person name="Adriaenssens E.M."/>
            <person name="Foster-Nyarko E."/>
            <person name="Jarju S."/>
            <person name="Secka A."/>
            <person name="Antonio M."/>
            <person name="Oren A."/>
            <person name="Chaudhuri R.R."/>
            <person name="La Ragione R."/>
            <person name="Hildebrand F."/>
            <person name="Pallen M.J."/>
        </authorList>
    </citation>
    <scope>NUCLEOTIDE SEQUENCE</scope>
    <source>
        <strain evidence="2">CHK179-5677</strain>
    </source>
</reference>
<evidence type="ECO:0000313" key="3">
    <source>
        <dbReference type="Proteomes" id="UP000760668"/>
    </source>
</evidence>
<keyword evidence="1" id="KW-0472">Membrane</keyword>
<feature type="transmembrane region" description="Helical" evidence="1">
    <location>
        <begin position="53"/>
        <end position="72"/>
    </location>
</feature>
<name>A0A921SS26_9FIRM</name>
<keyword evidence="1" id="KW-1133">Transmembrane helix</keyword>
<proteinExistence type="predicted"/>
<dbReference type="EMBL" id="DYUC01000016">
    <property type="protein sequence ID" value="HJG85749.1"/>
    <property type="molecule type" value="Genomic_DNA"/>
</dbReference>
<feature type="transmembrane region" description="Helical" evidence="1">
    <location>
        <begin position="84"/>
        <end position="108"/>
    </location>
</feature>